<dbReference type="EC" id="3.4.17.13" evidence="9"/>
<dbReference type="SUPFAM" id="SSF52317">
    <property type="entry name" value="Class I glutamine amidotransferase-like"/>
    <property type="match status" value="1"/>
</dbReference>
<protein>
    <submittedName>
        <fullName evidence="9">Muramoyltetrapeptide carboxypeptidase</fullName>
        <ecNumber evidence="9">3.4.17.13</ecNumber>
    </submittedName>
</protein>
<dbReference type="InterPro" id="IPR029062">
    <property type="entry name" value="Class_I_gatase-like"/>
</dbReference>
<evidence type="ECO:0000256" key="4">
    <source>
        <dbReference type="ARBA" id="ARBA00022801"/>
    </source>
</evidence>
<keyword evidence="10" id="KW-1185">Reference proteome</keyword>
<dbReference type="Gene3D" id="3.40.50.10740">
    <property type="entry name" value="Class I glutamine amidotransferase-like"/>
    <property type="match status" value="1"/>
</dbReference>
<dbReference type="PANTHER" id="PTHR30237:SF2">
    <property type="entry name" value="MUREIN TETRAPEPTIDE CARBOXYPEPTIDASE"/>
    <property type="match status" value="1"/>
</dbReference>
<feature type="active site" description="Nucleophile" evidence="6">
    <location>
        <position position="111"/>
    </location>
</feature>
<evidence type="ECO:0000256" key="6">
    <source>
        <dbReference type="PIRSR" id="PIRSR028757-1"/>
    </source>
</evidence>
<evidence type="ECO:0000259" key="7">
    <source>
        <dbReference type="Pfam" id="PF02016"/>
    </source>
</evidence>
<dbReference type="PIRSF" id="PIRSF028757">
    <property type="entry name" value="LD-carboxypeptidase"/>
    <property type="match status" value="1"/>
</dbReference>
<proteinExistence type="inferred from homology"/>
<sequence>MPYICPSPLKIGSTIGLVAPSSPLLPGRLEAGVAYLQDKGFKVKLGAHLHDADRFLAGRDQDRAEDIMHFFVDRDVKAIVATGGGYGAQRLLPYLDYELIRANPKWVTGFSDTTALHLSLLKKSDLITCSGFVFGDLDSSNLALSIEQSLMACLADKAFQITQGQCVHSGIAKGPLIGGNLETFMALMGTPYQPDFNGCVLLLEDVNAEPFQVDSRLSQLDLAGVFAQVSGVVFGQFSRCIAKFYPERDGAIDDVINEWSSRLLVPCLKEFPYGHTEERYVLPIGKEVQLNADKCTLTIL</sequence>
<keyword evidence="3" id="KW-0645">Protease</keyword>
<keyword evidence="2 9" id="KW-0121">Carboxypeptidase</keyword>
<feature type="domain" description="LD-carboxypeptidase C-terminal" evidence="8">
    <location>
        <begin position="173"/>
        <end position="290"/>
    </location>
</feature>
<reference evidence="10" key="1">
    <citation type="submission" date="2014-09" db="EMBL/GenBank/DDBJ databases">
        <authorList>
            <person name="Gomez-Valero L."/>
        </authorList>
    </citation>
    <scope>NUCLEOTIDE SEQUENCE [LARGE SCALE GENOMIC DNA]</scope>
    <source>
        <strain evidence="10">ATCC700992</strain>
    </source>
</reference>
<evidence type="ECO:0000256" key="1">
    <source>
        <dbReference type="ARBA" id="ARBA00010233"/>
    </source>
</evidence>
<gene>
    <name evidence="9" type="ORF">LFA_1797</name>
</gene>
<feature type="active site" description="Charge relay system" evidence="6">
    <location>
        <position position="204"/>
    </location>
</feature>
<dbReference type="RefSeq" id="WP_045095740.1">
    <property type="nucleotide sequence ID" value="NZ_LN614827.1"/>
</dbReference>
<dbReference type="GO" id="GO:0106415">
    <property type="term" value="F:muramoyltetrapeptide carboxypeptidase activity"/>
    <property type="evidence" value="ECO:0007669"/>
    <property type="project" value="UniProtKB-EC"/>
</dbReference>
<feature type="domain" description="LD-carboxypeptidase N-terminal" evidence="7">
    <location>
        <begin position="15"/>
        <end position="131"/>
    </location>
</feature>
<feature type="active site" description="Charge relay system" evidence="6">
    <location>
        <position position="275"/>
    </location>
</feature>
<accession>A0A098G5D8</accession>
<evidence type="ECO:0000256" key="5">
    <source>
        <dbReference type="ARBA" id="ARBA00022825"/>
    </source>
</evidence>
<dbReference type="Proteomes" id="UP000032430">
    <property type="component" value="Chromosome I"/>
</dbReference>
<dbReference type="InterPro" id="IPR040921">
    <property type="entry name" value="Peptidase_S66C"/>
</dbReference>
<dbReference type="Pfam" id="PF02016">
    <property type="entry name" value="Peptidase_S66"/>
    <property type="match status" value="1"/>
</dbReference>
<evidence type="ECO:0000256" key="3">
    <source>
        <dbReference type="ARBA" id="ARBA00022670"/>
    </source>
</evidence>
<dbReference type="GO" id="GO:0008236">
    <property type="term" value="F:serine-type peptidase activity"/>
    <property type="evidence" value="ECO:0007669"/>
    <property type="project" value="UniProtKB-KW"/>
</dbReference>
<evidence type="ECO:0000313" key="10">
    <source>
        <dbReference type="Proteomes" id="UP000032430"/>
    </source>
</evidence>
<dbReference type="Pfam" id="PF17676">
    <property type="entry name" value="Peptidase_S66C"/>
    <property type="match status" value="1"/>
</dbReference>
<dbReference type="CDD" id="cd07025">
    <property type="entry name" value="Peptidase_S66"/>
    <property type="match status" value="1"/>
</dbReference>
<dbReference type="InterPro" id="IPR027461">
    <property type="entry name" value="Carboxypeptidase_A_C_sf"/>
</dbReference>
<evidence type="ECO:0000256" key="2">
    <source>
        <dbReference type="ARBA" id="ARBA00022645"/>
    </source>
</evidence>
<dbReference type="GO" id="GO:0006508">
    <property type="term" value="P:proteolysis"/>
    <property type="evidence" value="ECO:0007669"/>
    <property type="project" value="UniProtKB-KW"/>
</dbReference>
<name>A0A098G5D8_9GAMM</name>
<dbReference type="PANTHER" id="PTHR30237">
    <property type="entry name" value="MURAMOYLTETRAPEPTIDE CARBOXYPEPTIDASE"/>
    <property type="match status" value="1"/>
</dbReference>
<dbReference type="STRING" id="1212491.LFA_1797"/>
<dbReference type="KEGG" id="lfa:LFA_1797"/>
<dbReference type="HOGENOM" id="CLU_034346_3_1_6"/>
<comment type="similarity">
    <text evidence="1">Belongs to the peptidase S66 family.</text>
</comment>
<dbReference type="InterPro" id="IPR027478">
    <property type="entry name" value="LdcA_N"/>
</dbReference>
<keyword evidence="4 9" id="KW-0378">Hydrolase</keyword>
<evidence type="ECO:0000313" key="9">
    <source>
        <dbReference type="EMBL" id="CEG57196.1"/>
    </source>
</evidence>
<dbReference type="EMBL" id="LN614827">
    <property type="protein sequence ID" value="CEG57196.1"/>
    <property type="molecule type" value="Genomic_DNA"/>
</dbReference>
<dbReference type="AlphaFoldDB" id="A0A098G5D8"/>
<keyword evidence="5" id="KW-0720">Serine protease</keyword>
<organism evidence="9 10">
    <name type="scientific">Legionella fallonii LLAP-10</name>
    <dbReference type="NCBI Taxonomy" id="1212491"/>
    <lineage>
        <taxon>Bacteria</taxon>
        <taxon>Pseudomonadati</taxon>
        <taxon>Pseudomonadota</taxon>
        <taxon>Gammaproteobacteria</taxon>
        <taxon>Legionellales</taxon>
        <taxon>Legionellaceae</taxon>
        <taxon>Legionella</taxon>
    </lineage>
</organism>
<dbReference type="SUPFAM" id="SSF141986">
    <property type="entry name" value="LD-carboxypeptidase A C-terminal domain-like"/>
    <property type="match status" value="1"/>
</dbReference>
<dbReference type="InterPro" id="IPR040449">
    <property type="entry name" value="Peptidase_S66_N"/>
</dbReference>
<dbReference type="InterPro" id="IPR003507">
    <property type="entry name" value="S66_fam"/>
</dbReference>
<evidence type="ECO:0000259" key="8">
    <source>
        <dbReference type="Pfam" id="PF17676"/>
    </source>
</evidence>
<dbReference type="OrthoDB" id="9807329at2"/>
<dbReference type="Gene3D" id="3.50.30.60">
    <property type="entry name" value="LD-carboxypeptidase A C-terminal domain-like"/>
    <property type="match status" value="1"/>
</dbReference>